<comment type="cofactor">
    <cofactor evidence="18 21">
        <name>heme b</name>
        <dbReference type="ChEBI" id="CHEBI:60344"/>
    </cofactor>
    <text evidence="18 21">Binds 1 heme b (iron(II)-protoporphyrin IX) group per subunit.</text>
</comment>
<feature type="disulfide bond" evidence="20">
    <location>
        <begin position="208"/>
        <end position="236"/>
    </location>
</feature>
<dbReference type="Gene3D" id="1.10.520.10">
    <property type="match status" value="1"/>
</dbReference>
<evidence type="ECO:0000256" key="7">
    <source>
        <dbReference type="ARBA" id="ARBA00022617"/>
    </source>
</evidence>
<comment type="similarity">
    <text evidence="3">Belongs to the peroxidase family. Ascorbate peroxidase subfamily.</text>
</comment>
<feature type="disulfide bond" evidence="20">
    <location>
        <begin position="74"/>
        <end position="79"/>
    </location>
</feature>
<dbReference type="GO" id="GO:0006979">
    <property type="term" value="P:response to oxidative stress"/>
    <property type="evidence" value="ECO:0007669"/>
    <property type="project" value="UniProtKB-UniRule"/>
</dbReference>
<feature type="binding site" evidence="18">
    <location>
        <position position="80"/>
    </location>
    <ligand>
        <name>Ca(2+)</name>
        <dbReference type="ChEBI" id="CHEBI:29108"/>
        <label>1</label>
    </ligand>
</feature>
<keyword evidence="12 18" id="KW-0408">Iron</keyword>
<dbReference type="PRINTS" id="PR00458">
    <property type="entry name" value="PEROXIDASE"/>
</dbReference>
<evidence type="ECO:0000256" key="16">
    <source>
        <dbReference type="PIRSR" id="PIRSR600823-1"/>
    </source>
</evidence>
<feature type="non-terminal residue" evidence="23">
    <location>
        <position position="1"/>
    </location>
</feature>
<evidence type="ECO:0000256" key="12">
    <source>
        <dbReference type="ARBA" id="ARBA00023004"/>
    </source>
</evidence>
<proteinExistence type="inferred from homology"/>
<dbReference type="GO" id="GO:0020037">
    <property type="term" value="F:heme binding"/>
    <property type="evidence" value="ECO:0007669"/>
    <property type="project" value="UniProtKB-UniRule"/>
</dbReference>
<comment type="catalytic activity">
    <reaction evidence="1 21">
        <text>2 a phenolic donor + H2O2 = 2 a phenolic radical donor + 2 H2O</text>
        <dbReference type="Rhea" id="RHEA:56136"/>
        <dbReference type="ChEBI" id="CHEBI:15377"/>
        <dbReference type="ChEBI" id="CHEBI:16240"/>
        <dbReference type="ChEBI" id="CHEBI:139520"/>
        <dbReference type="ChEBI" id="CHEBI:139521"/>
        <dbReference type="EC" id="1.11.1.7"/>
    </reaction>
</comment>
<feature type="binding site" evidence="18">
    <location>
        <position position="258"/>
    </location>
    <ligand>
        <name>Ca(2+)</name>
        <dbReference type="ChEBI" id="CHEBI:29108"/>
        <label>2</label>
    </ligand>
</feature>
<evidence type="ECO:0000256" key="21">
    <source>
        <dbReference type="RuleBase" id="RU362060"/>
    </source>
</evidence>
<dbReference type="FunFam" id="1.10.520.10:FF:000009">
    <property type="entry name" value="Peroxidase"/>
    <property type="match status" value="1"/>
</dbReference>
<feature type="binding site" evidence="18">
    <location>
        <position position="95"/>
    </location>
    <ligand>
        <name>Ca(2+)</name>
        <dbReference type="ChEBI" id="CHEBI:29108"/>
        <label>1</label>
    </ligand>
</feature>
<dbReference type="PANTHER" id="PTHR31388">
    <property type="entry name" value="PEROXIDASE 72-RELATED"/>
    <property type="match status" value="1"/>
</dbReference>
<feature type="binding site" evidence="18">
    <location>
        <position position="78"/>
    </location>
    <ligand>
        <name>Ca(2+)</name>
        <dbReference type="ChEBI" id="CHEBI:29108"/>
        <label>1</label>
    </ligand>
</feature>
<dbReference type="GO" id="GO:0046872">
    <property type="term" value="F:metal ion binding"/>
    <property type="evidence" value="ECO:0007669"/>
    <property type="project" value="UniProtKB-UniRule"/>
</dbReference>
<keyword evidence="7 21" id="KW-0349">Heme</keyword>
<evidence type="ECO:0000256" key="17">
    <source>
        <dbReference type="PIRSR" id="PIRSR600823-2"/>
    </source>
</evidence>
<keyword evidence="14" id="KW-0325">Glycoprotein</keyword>
<dbReference type="PROSITE" id="PS00436">
    <property type="entry name" value="PEROXIDASE_2"/>
    <property type="match status" value="1"/>
</dbReference>
<evidence type="ECO:0000256" key="14">
    <source>
        <dbReference type="ARBA" id="ARBA00023180"/>
    </source>
</evidence>
<evidence type="ECO:0000256" key="2">
    <source>
        <dbReference type="ARBA" id="ARBA00004613"/>
    </source>
</evidence>
<feature type="binding site" evidence="18">
    <location>
        <position position="73"/>
    </location>
    <ligand>
        <name>Ca(2+)</name>
        <dbReference type="ChEBI" id="CHEBI:29108"/>
        <label>1</label>
    </ligand>
</feature>
<dbReference type="GO" id="GO:0005576">
    <property type="term" value="C:extracellular region"/>
    <property type="evidence" value="ECO:0007669"/>
    <property type="project" value="UniProtKB-SubCell"/>
</dbReference>
<reference evidence="23 24" key="1">
    <citation type="journal article" date="2019" name="Sci. Rep.">
        <title>A high-quality genome of Eragrostis curvula grass provides insights into Poaceae evolution and supports new strategies to enhance forage quality.</title>
        <authorList>
            <person name="Carballo J."/>
            <person name="Santos B.A.C.M."/>
            <person name="Zappacosta D."/>
            <person name="Garbus I."/>
            <person name="Selva J.P."/>
            <person name="Gallo C.A."/>
            <person name="Diaz A."/>
            <person name="Albertini E."/>
            <person name="Caccamo M."/>
            <person name="Echenique V."/>
        </authorList>
    </citation>
    <scope>NUCLEOTIDE SEQUENCE [LARGE SCALE GENOMIC DNA]</scope>
    <source>
        <strain evidence="24">cv. Victoria</strain>
        <tissue evidence="23">Leaf</tissue>
    </source>
</reference>
<keyword evidence="24" id="KW-1185">Reference proteome</keyword>
<evidence type="ECO:0000256" key="15">
    <source>
        <dbReference type="ARBA" id="ARBA00023324"/>
    </source>
</evidence>
<feature type="binding site" evidence="18">
    <location>
        <position position="82"/>
    </location>
    <ligand>
        <name>Ca(2+)</name>
        <dbReference type="ChEBI" id="CHEBI:29108"/>
        <label>1</label>
    </ligand>
</feature>
<comment type="caution">
    <text evidence="23">The sequence shown here is derived from an EMBL/GenBank/DDBJ whole genome shotgun (WGS) entry which is preliminary data.</text>
</comment>
<evidence type="ECO:0000256" key="13">
    <source>
        <dbReference type="ARBA" id="ARBA00023157"/>
    </source>
</evidence>
<evidence type="ECO:0000256" key="10">
    <source>
        <dbReference type="ARBA" id="ARBA00022837"/>
    </source>
</evidence>
<dbReference type="GO" id="GO:0140825">
    <property type="term" value="F:lactoperoxidase activity"/>
    <property type="evidence" value="ECO:0007669"/>
    <property type="project" value="UniProtKB-EC"/>
</dbReference>
<dbReference type="PRINTS" id="PR00461">
    <property type="entry name" value="PLPEROXIDASE"/>
</dbReference>
<comment type="similarity">
    <text evidence="21">Belongs to the peroxidase family. Classical plant (class III) peroxidase subfamily.</text>
</comment>
<dbReference type="Proteomes" id="UP000324897">
    <property type="component" value="Chromosome 1"/>
</dbReference>
<feature type="binding site" evidence="18">
    <location>
        <position position="76"/>
    </location>
    <ligand>
        <name>Ca(2+)</name>
        <dbReference type="ChEBI" id="CHEBI:29108"/>
        <label>1</label>
    </ligand>
</feature>
<dbReference type="Gene3D" id="1.10.420.10">
    <property type="entry name" value="Peroxidase, domain 2"/>
    <property type="match status" value="1"/>
</dbReference>
<dbReference type="Gramene" id="TVU33216">
    <property type="protein sequence ID" value="TVU33216"/>
    <property type="gene ID" value="EJB05_25006"/>
</dbReference>
<dbReference type="InterPro" id="IPR010255">
    <property type="entry name" value="Haem_peroxidase_sf"/>
</dbReference>
<feature type="binding site" evidence="18">
    <location>
        <position position="202"/>
    </location>
    <ligand>
        <name>Ca(2+)</name>
        <dbReference type="ChEBI" id="CHEBI:29108"/>
        <label>2</label>
    </ligand>
</feature>
<evidence type="ECO:0000256" key="8">
    <source>
        <dbReference type="ARBA" id="ARBA00022723"/>
    </source>
</evidence>
<evidence type="ECO:0000256" key="18">
    <source>
        <dbReference type="PIRSR" id="PIRSR600823-3"/>
    </source>
</evidence>
<protein>
    <recommendedName>
        <fullName evidence="4 21">Peroxidase</fullName>
        <ecNumber evidence="4 21">1.11.1.7</ecNumber>
    </recommendedName>
</protein>
<dbReference type="GO" id="GO:0042744">
    <property type="term" value="P:hydrogen peroxide catabolic process"/>
    <property type="evidence" value="ECO:0007669"/>
    <property type="project" value="UniProtKB-KW"/>
</dbReference>
<accession>A0A5J9VB88</accession>
<dbReference type="InterPro" id="IPR019794">
    <property type="entry name" value="Peroxidases_AS"/>
</dbReference>
<sequence length="330" mass="33810">MAAMTVPTPPRVFLLALALLAVTIVPSATTALSTKYYDKTCPSLQSVVRSAMARAVAADPRAGASVLRLFFHDCFVNGCDASILLDDVPGQFTGEKSAGPNLNSVRGFEVVDAVKASVEASCPPGTVSCADALALAARDAVALLGGPTWNVWLGRKDARAASQAAANANLPGPGSSAASLVAAFAAKGLSARDMTALSGAHTVGRARCATFRARVNGGDAAGAINATFAAQLRQSCPAGSGADGSLAPLDAETPDAFDNGYFRALVQRRGLLHSDQELFNGGSQDALVRKYAANGAVFASDFAKAMVRMGNLAPAAGTQLEVRLNCRRPN</sequence>
<evidence type="ECO:0000313" key="24">
    <source>
        <dbReference type="Proteomes" id="UP000324897"/>
    </source>
</evidence>
<evidence type="ECO:0000313" key="23">
    <source>
        <dbReference type="EMBL" id="TVU33216.1"/>
    </source>
</evidence>
<dbReference type="PROSITE" id="PS50873">
    <property type="entry name" value="PEROXIDASE_4"/>
    <property type="match status" value="1"/>
</dbReference>
<evidence type="ECO:0000256" key="11">
    <source>
        <dbReference type="ARBA" id="ARBA00023002"/>
    </source>
</evidence>
<comment type="cofactor">
    <cofactor evidence="18 21">
        <name>Ca(2+)</name>
        <dbReference type="ChEBI" id="CHEBI:29108"/>
    </cofactor>
    <text evidence="18 21">Binds 2 calcium ions per subunit.</text>
</comment>
<dbReference type="EC" id="1.11.1.7" evidence="4 21"/>
<evidence type="ECO:0000256" key="5">
    <source>
        <dbReference type="ARBA" id="ARBA00022525"/>
    </source>
</evidence>
<comment type="function">
    <text evidence="21">Removal of H(2)O(2), oxidation of toxic reductants, biosynthesis and degradation of lignin, suberization, auxin catabolism, response to environmental stresses such as wounding, pathogen attack and oxidative stress.</text>
</comment>
<dbReference type="FunFam" id="1.10.420.10:FF:000006">
    <property type="entry name" value="Peroxidase"/>
    <property type="match status" value="1"/>
</dbReference>
<keyword evidence="6 21" id="KW-0575">Peroxidase</keyword>
<dbReference type="InterPro" id="IPR002016">
    <property type="entry name" value="Haem_peroxidase"/>
</dbReference>
<dbReference type="SUPFAM" id="SSF48113">
    <property type="entry name" value="Heme-dependent peroxidases"/>
    <property type="match status" value="1"/>
</dbReference>
<feature type="domain" description="Plant heme peroxidase family profile" evidence="22">
    <location>
        <begin position="31"/>
        <end position="330"/>
    </location>
</feature>
<keyword evidence="10 18" id="KW-0106">Calcium</keyword>
<feature type="binding site" evidence="18">
    <location>
        <position position="250"/>
    </location>
    <ligand>
        <name>Ca(2+)</name>
        <dbReference type="ChEBI" id="CHEBI:29108"/>
        <label>2</label>
    </ligand>
</feature>
<keyword evidence="15 21" id="KW-0376">Hydrogen peroxide</keyword>
<dbReference type="InterPro" id="IPR000823">
    <property type="entry name" value="Peroxidase_pln"/>
</dbReference>
<evidence type="ECO:0000256" key="19">
    <source>
        <dbReference type="PIRSR" id="PIRSR600823-4"/>
    </source>
</evidence>
<keyword evidence="13 20" id="KW-1015">Disulfide bond</keyword>
<keyword evidence="8 18" id="KW-0479">Metal-binding</keyword>
<feature type="binding site" evidence="18">
    <location>
        <position position="253"/>
    </location>
    <ligand>
        <name>Ca(2+)</name>
        <dbReference type="ChEBI" id="CHEBI:29108"/>
        <label>2</label>
    </ligand>
</feature>
<evidence type="ECO:0000256" key="3">
    <source>
        <dbReference type="ARBA" id="ARBA00006873"/>
    </source>
</evidence>
<feature type="binding site" evidence="17">
    <location>
        <position position="171"/>
    </location>
    <ligand>
        <name>substrate</name>
    </ligand>
</feature>
<feature type="active site" description="Proton acceptor" evidence="16">
    <location>
        <position position="72"/>
    </location>
</feature>
<organism evidence="23 24">
    <name type="scientific">Eragrostis curvula</name>
    <name type="common">weeping love grass</name>
    <dbReference type="NCBI Taxonomy" id="38414"/>
    <lineage>
        <taxon>Eukaryota</taxon>
        <taxon>Viridiplantae</taxon>
        <taxon>Streptophyta</taxon>
        <taxon>Embryophyta</taxon>
        <taxon>Tracheophyta</taxon>
        <taxon>Spermatophyta</taxon>
        <taxon>Magnoliopsida</taxon>
        <taxon>Liliopsida</taxon>
        <taxon>Poales</taxon>
        <taxon>Poaceae</taxon>
        <taxon>PACMAD clade</taxon>
        <taxon>Chloridoideae</taxon>
        <taxon>Eragrostideae</taxon>
        <taxon>Eragrostidinae</taxon>
        <taxon>Eragrostis</taxon>
    </lineage>
</organism>
<keyword evidence="11 21" id="KW-0560">Oxidoreductase</keyword>
<gene>
    <name evidence="23" type="ORF">EJB05_25006</name>
</gene>
<keyword evidence="9 21" id="KW-0732">Signal</keyword>
<dbReference type="OrthoDB" id="684486at2759"/>
<feature type="disulfide bond" evidence="20">
    <location>
        <begin position="41"/>
        <end position="122"/>
    </location>
</feature>
<comment type="subcellular location">
    <subcellularLocation>
        <location evidence="2 21">Secreted</location>
    </subcellularLocation>
</comment>
<dbReference type="InterPro" id="IPR033905">
    <property type="entry name" value="Secretory_peroxidase"/>
</dbReference>
<evidence type="ECO:0000256" key="1">
    <source>
        <dbReference type="ARBA" id="ARBA00000189"/>
    </source>
</evidence>
<evidence type="ECO:0000256" key="9">
    <source>
        <dbReference type="ARBA" id="ARBA00022729"/>
    </source>
</evidence>
<name>A0A5J9VB88_9POAL</name>
<feature type="site" description="Transition state stabilizer" evidence="19">
    <location>
        <position position="68"/>
    </location>
</feature>
<dbReference type="CDD" id="cd00693">
    <property type="entry name" value="secretory_peroxidase"/>
    <property type="match status" value="1"/>
</dbReference>
<feature type="disulfide bond" evidence="20">
    <location>
        <begin position="129"/>
        <end position="326"/>
    </location>
</feature>
<dbReference type="EMBL" id="RWGY01000011">
    <property type="protein sequence ID" value="TVU33216.1"/>
    <property type="molecule type" value="Genomic_DNA"/>
</dbReference>
<dbReference type="Pfam" id="PF00141">
    <property type="entry name" value="peroxidase"/>
    <property type="match status" value="1"/>
</dbReference>
<dbReference type="InterPro" id="IPR019793">
    <property type="entry name" value="Peroxidases_heam-ligand_BS"/>
</dbReference>
<dbReference type="PANTHER" id="PTHR31388:SF17">
    <property type="entry name" value="PEROXIDASE"/>
    <property type="match status" value="1"/>
</dbReference>
<feature type="signal peptide" evidence="21">
    <location>
        <begin position="1"/>
        <end position="30"/>
    </location>
</feature>
<keyword evidence="5 21" id="KW-0964">Secreted</keyword>
<feature type="chain" id="PRO_5023973914" description="Peroxidase" evidence="21">
    <location>
        <begin position="31"/>
        <end position="330"/>
    </location>
</feature>
<evidence type="ECO:0000256" key="20">
    <source>
        <dbReference type="PIRSR" id="PIRSR600823-5"/>
    </source>
</evidence>
<dbReference type="AlphaFoldDB" id="A0A5J9VB88"/>
<evidence type="ECO:0000256" key="4">
    <source>
        <dbReference type="ARBA" id="ARBA00012313"/>
    </source>
</evidence>
<evidence type="ECO:0000259" key="22">
    <source>
        <dbReference type="PROSITE" id="PS50873"/>
    </source>
</evidence>
<feature type="binding site" description="axial binding residue" evidence="18">
    <location>
        <position position="201"/>
    </location>
    <ligand>
        <name>heme b</name>
        <dbReference type="ChEBI" id="CHEBI:60344"/>
    </ligand>
    <ligandPart>
        <name>Fe</name>
        <dbReference type="ChEBI" id="CHEBI:18248"/>
    </ligandPart>
</feature>
<evidence type="ECO:0000256" key="6">
    <source>
        <dbReference type="ARBA" id="ARBA00022559"/>
    </source>
</evidence>
<dbReference type="PROSITE" id="PS00435">
    <property type="entry name" value="PEROXIDASE_1"/>
    <property type="match status" value="1"/>
</dbReference>